<dbReference type="Pfam" id="PF00534">
    <property type="entry name" value="Glycos_transf_1"/>
    <property type="match status" value="1"/>
</dbReference>
<dbReference type="PANTHER" id="PTHR45947">
    <property type="entry name" value="SULFOQUINOVOSYL TRANSFERASE SQD2"/>
    <property type="match status" value="1"/>
</dbReference>
<dbReference type="Proteomes" id="UP000193827">
    <property type="component" value="Unassembled WGS sequence"/>
</dbReference>
<dbReference type="EC" id="2.4.1.284" evidence="3"/>
<keyword evidence="4" id="KW-1185">Reference proteome</keyword>
<proteinExistence type="predicted"/>
<organism evidence="3 4">
    <name type="scientific">Roseovarius litorisediminis</name>
    <dbReference type="NCBI Taxonomy" id="1312363"/>
    <lineage>
        <taxon>Bacteria</taxon>
        <taxon>Pseudomonadati</taxon>
        <taxon>Pseudomonadota</taxon>
        <taxon>Alphaproteobacteria</taxon>
        <taxon>Rhodobacterales</taxon>
        <taxon>Roseobacteraceae</taxon>
        <taxon>Roseovarius</taxon>
    </lineage>
</organism>
<feature type="domain" description="Glycosyl transferase family 1" evidence="1">
    <location>
        <begin position="209"/>
        <end position="377"/>
    </location>
</feature>
<dbReference type="CDD" id="cd03801">
    <property type="entry name" value="GT4_PimA-like"/>
    <property type="match status" value="1"/>
</dbReference>
<dbReference type="Gene3D" id="3.40.50.2000">
    <property type="entry name" value="Glycogen Phosphorylase B"/>
    <property type="match status" value="2"/>
</dbReference>
<accession>A0A1Y5TNT0</accession>
<gene>
    <name evidence="3" type="primary">kanF</name>
    <name evidence="3" type="ORF">PEL8287_03770</name>
</gene>
<dbReference type="EMBL" id="FWFL01000015">
    <property type="protein sequence ID" value="SLN68026.1"/>
    <property type="molecule type" value="Genomic_DNA"/>
</dbReference>
<dbReference type="GO" id="GO:0102318">
    <property type="term" value="F:2-deoxystreptamine glucosyltransferase activity"/>
    <property type="evidence" value="ECO:0007669"/>
    <property type="project" value="UniProtKB-EC"/>
</dbReference>
<keyword evidence="3" id="KW-0808">Transferase</keyword>
<name>A0A1Y5TNT0_9RHOB</name>
<dbReference type="InterPro" id="IPR001296">
    <property type="entry name" value="Glyco_trans_1"/>
</dbReference>
<reference evidence="3 4" key="1">
    <citation type="submission" date="2017-03" db="EMBL/GenBank/DDBJ databases">
        <authorList>
            <person name="Afonso C.L."/>
            <person name="Miller P.J."/>
            <person name="Scott M.A."/>
            <person name="Spackman E."/>
            <person name="Goraichik I."/>
            <person name="Dimitrov K.M."/>
            <person name="Suarez D.L."/>
            <person name="Swayne D.E."/>
        </authorList>
    </citation>
    <scope>NUCLEOTIDE SEQUENCE [LARGE SCALE GENOMIC DNA]</scope>
    <source>
        <strain evidence="3 4">CECT 8287</strain>
    </source>
</reference>
<evidence type="ECO:0000259" key="1">
    <source>
        <dbReference type="Pfam" id="PF00534"/>
    </source>
</evidence>
<dbReference type="Pfam" id="PF13439">
    <property type="entry name" value="Glyco_transf_4"/>
    <property type="match status" value="1"/>
</dbReference>
<dbReference type="AlphaFoldDB" id="A0A1Y5TNT0"/>
<protein>
    <submittedName>
        <fullName evidence="3">2-deoxystreptamine glucosyltransferase</fullName>
        <ecNumber evidence="3">2.4.1.284</ecNumber>
    </submittedName>
</protein>
<feature type="domain" description="Glycosyltransferase subfamily 4-like N-terminal" evidence="2">
    <location>
        <begin position="106"/>
        <end position="192"/>
    </location>
</feature>
<dbReference type="PANTHER" id="PTHR45947:SF15">
    <property type="entry name" value="TEICHURONIC ACID BIOSYNTHESIS GLYCOSYLTRANSFERASE TUAC-RELATED"/>
    <property type="match status" value="1"/>
</dbReference>
<evidence type="ECO:0000313" key="3">
    <source>
        <dbReference type="EMBL" id="SLN68026.1"/>
    </source>
</evidence>
<dbReference type="SUPFAM" id="SSF53756">
    <property type="entry name" value="UDP-Glycosyltransferase/glycogen phosphorylase"/>
    <property type="match status" value="1"/>
</dbReference>
<evidence type="ECO:0000313" key="4">
    <source>
        <dbReference type="Proteomes" id="UP000193827"/>
    </source>
</evidence>
<dbReference type="InterPro" id="IPR050194">
    <property type="entry name" value="Glycosyltransferase_grp1"/>
</dbReference>
<sequence length="401" mass="44258">MRIGYLLNTYPVTSSTFIRREMEALENLGFPIKRLAIRRWSEPLVDKRDKAEQDKTTYILSGQIPRLIFGFFREAVTNPMGLGRAICGSLQLIKNARGGLVRNIAYLLEAISLKRHAAANSIDHIHTHFSTNAAAVALLSHRLGGPGYSFTVHGPDELIDWSLSSLAMKVREARFVVAISNFCKSQLLLAAGPQALPKIKISRCGLPVEEFDKRNESFEGNPPFVSVGRLCPQKAQVLLIEAVAKVAATHPEIRVQMIGDGESRADVEAAINRHGLLRNVELLGWRDNHEVCENLAKGRALLLPSIAEGLPVVIMEAFALGRPVISTFIAGIPELVDNKCGWIIPAGSVDHIAEALIQALETPPKTLAKMGREGRQRVQEMHDIQKNAAILAENFRDVRKR</sequence>
<dbReference type="InterPro" id="IPR028098">
    <property type="entry name" value="Glyco_trans_4-like_N"/>
</dbReference>
<dbReference type="OrthoDB" id="9790710at2"/>
<evidence type="ECO:0000259" key="2">
    <source>
        <dbReference type="Pfam" id="PF13439"/>
    </source>
</evidence>
<keyword evidence="3" id="KW-0328">Glycosyltransferase</keyword>